<organism evidence="1 2">
    <name type="scientific">Paspalum notatum var. saurae</name>
    <dbReference type="NCBI Taxonomy" id="547442"/>
    <lineage>
        <taxon>Eukaryota</taxon>
        <taxon>Viridiplantae</taxon>
        <taxon>Streptophyta</taxon>
        <taxon>Embryophyta</taxon>
        <taxon>Tracheophyta</taxon>
        <taxon>Spermatophyta</taxon>
        <taxon>Magnoliopsida</taxon>
        <taxon>Liliopsida</taxon>
        <taxon>Poales</taxon>
        <taxon>Poaceae</taxon>
        <taxon>PACMAD clade</taxon>
        <taxon>Panicoideae</taxon>
        <taxon>Andropogonodae</taxon>
        <taxon>Paspaleae</taxon>
        <taxon>Paspalinae</taxon>
        <taxon>Paspalum</taxon>
    </lineage>
</organism>
<dbReference type="EMBL" id="CP144751">
    <property type="protein sequence ID" value="WVZ85244.1"/>
    <property type="molecule type" value="Genomic_DNA"/>
</dbReference>
<reference evidence="1 2" key="1">
    <citation type="submission" date="2024-02" db="EMBL/GenBank/DDBJ databases">
        <title>High-quality chromosome-scale genome assembly of Pensacola bahiagrass (Paspalum notatum Flugge var. saurae).</title>
        <authorList>
            <person name="Vega J.M."/>
            <person name="Podio M."/>
            <person name="Orjuela J."/>
            <person name="Siena L.A."/>
            <person name="Pessino S.C."/>
            <person name="Combes M.C."/>
            <person name="Mariac C."/>
            <person name="Albertini E."/>
            <person name="Pupilli F."/>
            <person name="Ortiz J.P.A."/>
            <person name="Leblanc O."/>
        </authorList>
    </citation>
    <scope>NUCLEOTIDE SEQUENCE [LARGE SCALE GENOMIC DNA]</scope>
    <source>
        <strain evidence="1">R1</strain>
        <tissue evidence="1">Leaf</tissue>
    </source>
</reference>
<accession>A0AAQ3U469</accession>
<dbReference type="AlphaFoldDB" id="A0AAQ3U469"/>
<proteinExistence type="predicted"/>
<keyword evidence="2" id="KW-1185">Reference proteome</keyword>
<gene>
    <name evidence="1" type="ORF">U9M48_032191</name>
</gene>
<dbReference type="Proteomes" id="UP001341281">
    <property type="component" value="Chromosome 07"/>
</dbReference>
<protein>
    <submittedName>
        <fullName evidence="1">Uncharacterized protein</fullName>
    </submittedName>
</protein>
<name>A0AAQ3U469_PASNO</name>
<sequence length="57" mass="6598">KYDVDSGRSQRSWGSYLGFMSKNISAGFFSQHRPSLYQDAHWRSTPIPDEMIMVLCI</sequence>
<evidence type="ECO:0000313" key="1">
    <source>
        <dbReference type="EMBL" id="WVZ85244.1"/>
    </source>
</evidence>
<evidence type="ECO:0000313" key="2">
    <source>
        <dbReference type="Proteomes" id="UP001341281"/>
    </source>
</evidence>
<feature type="non-terminal residue" evidence="1">
    <location>
        <position position="1"/>
    </location>
</feature>